<dbReference type="RefSeq" id="WP_057750925.1">
    <property type="nucleotide sequence ID" value="NZ_BJVH01000005.1"/>
</dbReference>
<evidence type="ECO:0000313" key="7">
    <source>
        <dbReference type="Proteomes" id="UP000051568"/>
    </source>
</evidence>
<protein>
    <recommendedName>
        <fullName evidence="5">UPF0397 protein IV80_GL001479</fullName>
    </recommendedName>
</protein>
<sequence>MNQKQGISVRTVVAIGIGTAIFFVLMRYIPIPTGVPNTNINLAYGFLALMGAIFGPIAGGLIAFLGHMFTDLTWGEPWWTWIIADGIYGVLFGLTKKSLNIESGALSKRKLILFNVYQIIITILVWGVIAPTGDVLIYSEPASKVYLQGITSVICNALSVGILGTILLVAYANTRSKKGSLKEES</sequence>
<comment type="subcellular location">
    <subcellularLocation>
        <location evidence="5">Cell membrane</location>
        <topology evidence="5">Multi-pass membrane protein</topology>
    </subcellularLocation>
</comment>
<keyword evidence="7" id="KW-1185">Reference proteome</keyword>
<organism evidence="6 7">
    <name type="scientific">Pediococcus cellicola</name>
    <dbReference type="NCBI Taxonomy" id="319652"/>
    <lineage>
        <taxon>Bacteria</taxon>
        <taxon>Bacillati</taxon>
        <taxon>Bacillota</taxon>
        <taxon>Bacilli</taxon>
        <taxon>Lactobacillales</taxon>
        <taxon>Lactobacillaceae</taxon>
        <taxon>Pediococcus</taxon>
    </lineage>
</organism>
<dbReference type="PANTHER" id="PTHR37815:SF3">
    <property type="entry name" value="UPF0397 PROTEIN SPR0429"/>
    <property type="match status" value="1"/>
</dbReference>
<evidence type="ECO:0000313" key="6">
    <source>
        <dbReference type="EMBL" id="KRN66229.1"/>
    </source>
</evidence>
<dbReference type="InterPro" id="IPR022914">
    <property type="entry name" value="UPF0397"/>
</dbReference>
<dbReference type="PANTHER" id="PTHR37815">
    <property type="entry name" value="UPF0397 PROTEIN BC_2624-RELATED"/>
    <property type="match status" value="1"/>
</dbReference>
<dbReference type="EMBL" id="JQBR01000005">
    <property type="protein sequence ID" value="KRN66229.1"/>
    <property type="molecule type" value="Genomic_DNA"/>
</dbReference>
<keyword evidence="2 5" id="KW-0812">Transmembrane</keyword>
<evidence type="ECO:0000256" key="5">
    <source>
        <dbReference type="HAMAP-Rule" id="MF_01572"/>
    </source>
</evidence>
<keyword evidence="3 5" id="KW-1133">Transmembrane helix</keyword>
<feature type="transmembrane region" description="Helical" evidence="5">
    <location>
        <begin position="149"/>
        <end position="172"/>
    </location>
</feature>
<proteinExistence type="inferred from homology"/>
<dbReference type="Gene3D" id="1.10.1760.20">
    <property type="match status" value="1"/>
</dbReference>
<evidence type="ECO:0000256" key="1">
    <source>
        <dbReference type="ARBA" id="ARBA00022475"/>
    </source>
</evidence>
<dbReference type="Proteomes" id="UP000051568">
    <property type="component" value="Unassembled WGS sequence"/>
</dbReference>
<dbReference type="STRING" id="319652.IV80_GL001479"/>
<keyword evidence="4 5" id="KW-0472">Membrane</keyword>
<comment type="similarity">
    <text evidence="5">Belongs to the UPF0397 family.</text>
</comment>
<comment type="caution">
    <text evidence="5">Lacks conserved residue(s) required for the propagation of feature annotation.</text>
</comment>
<dbReference type="GO" id="GO:0005886">
    <property type="term" value="C:plasma membrane"/>
    <property type="evidence" value="ECO:0007669"/>
    <property type="project" value="UniProtKB-SubCell"/>
</dbReference>
<evidence type="ECO:0000256" key="4">
    <source>
        <dbReference type="ARBA" id="ARBA00023136"/>
    </source>
</evidence>
<dbReference type="AlphaFoldDB" id="A0A0R2ITP6"/>
<gene>
    <name evidence="6" type="ORF">IV80_GL001479</name>
</gene>
<dbReference type="PATRIC" id="fig|319652.3.peg.1497"/>
<name>A0A0R2ITP6_9LACO</name>
<dbReference type="InterPro" id="IPR009825">
    <property type="entry name" value="ECF_substrate-spec-like"/>
</dbReference>
<dbReference type="HAMAP" id="MF_01572">
    <property type="entry name" value="UPF0397"/>
    <property type="match status" value="1"/>
</dbReference>
<evidence type="ECO:0000256" key="2">
    <source>
        <dbReference type="ARBA" id="ARBA00022692"/>
    </source>
</evidence>
<feature type="transmembrane region" description="Helical" evidence="5">
    <location>
        <begin position="12"/>
        <end position="30"/>
    </location>
</feature>
<keyword evidence="1 5" id="KW-1003">Cell membrane</keyword>
<evidence type="ECO:0000256" key="3">
    <source>
        <dbReference type="ARBA" id="ARBA00022989"/>
    </source>
</evidence>
<reference evidence="6 7" key="1">
    <citation type="journal article" date="2015" name="Genome Announc.">
        <title>Expanding the biotechnology potential of lactobacilli through comparative genomics of 213 strains and associated genera.</title>
        <authorList>
            <person name="Sun Z."/>
            <person name="Harris H.M."/>
            <person name="McCann A."/>
            <person name="Guo C."/>
            <person name="Argimon S."/>
            <person name="Zhang W."/>
            <person name="Yang X."/>
            <person name="Jeffery I.B."/>
            <person name="Cooney J.C."/>
            <person name="Kagawa T.F."/>
            <person name="Liu W."/>
            <person name="Song Y."/>
            <person name="Salvetti E."/>
            <person name="Wrobel A."/>
            <person name="Rasinkangas P."/>
            <person name="Parkhill J."/>
            <person name="Rea M.C."/>
            <person name="O'Sullivan O."/>
            <person name="Ritari J."/>
            <person name="Douillard F.P."/>
            <person name="Paul Ross R."/>
            <person name="Yang R."/>
            <person name="Briner A.E."/>
            <person name="Felis G.E."/>
            <person name="de Vos W.M."/>
            <person name="Barrangou R."/>
            <person name="Klaenhammer T.R."/>
            <person name="Caufield P.W."/>
            <person name="Cui Y."/>
            <person name="Zhang H."/>
            <person name="O'Toole P.W."/>
        </authorList>
    </citation>
    <scope>NUCLEOTIDE SEQUENCE [LARGE SCALE GENOMIC DNA]</scope>
    <source>
        <strain evidence="6 7">DSM 17757</strain>
    </source>
</reference>
<dbReference type="OrthoDB" id="4550662at2"/>
<dbReference type="NCBIfam" id="NF010182">
    <property type="entry name" value="PRK13661.1"/>
    <property type="match status" value="1"/>
</dbReference>
<dbReference type="Pfam" id="PF07155">
    <property type="entry name" value="ECF-ribofla_trS"/>
    <property type="match status" value="1"/>
</dbReference>
<feature type="transmembrane region" description="Helical" evidence="5">
    <location>
        <begin position="111"/>
        <end position="129"/>
    </location>
</feature>
<feature type="transmembrane region" description="Helical" evidence="5">
    <location>
        <begin position="42"/>
        <end position="66"/>
    </location>
</feature>
<accession>A0A0R2ITP6</accession>
<comment type="caution">
    <text evidence="6">The sequence shown here is derived from an EMBL/GenBank/DDBJ whole genome shotgun (WGS) entry which is preliminary data.</text>
</comment>